<feature type="compositionally biased region" description="Gly residues" evidence="7">
    <location>
        <begin position="1900"/>
        <end position="1909"/>
    </location>
</feature>
<keyword evidence="5" id="KW-0804">Transcription</keyword>
<evidence type="ECO:0000259" key="8">
    <source>
        <dbReference type="PROSITE" id="PS50011"/>
    </source>
</evidence>
<dbReference type="InterPro" id="IPR011009">
    <property type="entry name" value="Kinase-like_dom_sf"/>
</dbReference>
<dbReference type="PROSITE" id="PS00598">
    <property type="entry name" value="CHROMO_1"/>
    <property type="match status" value="1"/>
</dbReference>
<feature type="compositionally biased region" description="Gly residues" evidence="7">
    <location>
        <begin position="922"/>
        <end position="935"/>
    </location>
</feature>
<dbReference type="GO" id="GO:0005524">
    <property type="term" value="F:ATP binding"/>
    <property type="evidence" value="ECO:0007669"/>
    <property type="project" value="InterPro"/>
</dbReference>
<dbReference type="PRINTS" id="PR00724">
    <property type="entry name" value="CRBOXYPTASEC"/>
</dbReference>
<evidence type="ECO:0000256" key="4">
    <source>
        <dbReference type="ARBA" id="ARBA00023125"/>
    </source>
</evidence>
<feature type="region of interest" description="Disordered" evidence="7">
    <location>
        <begin position="1271"/>
        <end position="1349"/>
    </location>
</feature>
<evidence type="ECO:0000259" key="9">
    <source>
        <dbReference type="PROSITE" id="PS50013"/>
    </source>
</evidence>
<dbReference type="SUPFAM" id="SSF53474">
    <property type="entry name" value="alpha/beta-Hydrolases"/>
    <property type="match status" value="1"/>
</dbReference>
<gene>
    <name evidence="10" type="ORF">C2E21_6459</name>
</gene>
<dbReference type="InterPro" id="IPR023780">
    <property type="entry name" value="Chromo_domain"/>
</dbReference>
<dbReference type="STRING" id="3076.A0A2P6TLD7"/>
<keyword evidence="3" id="KW-0805">Transcription regulation</keyword>
<evidence type="ECO:0000256" key="5">
    <source>
        <dbReference type="ARBA" id="ARBA00023163"/>
    </source>
</evidence>
<evidence type="ECO:0000256" key="6">
    <source>
        <dbReference type="ARBA" id="ARBA00023242"/>
    </source>
</evidence>
<dbReference type="InterPro" id="IPR016197">
    <property type="entry name" value="Chromo-like_dom_sf"/>
</dbReference>
<sequence length="2002" mass="217077">MYSGYLNVSGLSGADREVFYSFTESERQPSKDPLVLWLQGGPGCSPVGTGGFKLLGPFFFRPNYENTDSQKLMRNEDSWTKVANLLFIDTPLFTGFSRSSDNVTDRYWGDANTTALHLSSLLAFYQRFPAFRDRPLFITGHSYAGHYVPLLAEAILGYNSGLPSGAKKLDLQGYAVGNPWTDPALDNAGAVEVWYSEGMIRQATYEGLKQHCNMSAVVLWRTDGESGVDGECATFRDAALKEMGGYDQYGMSAPKCLLGADGQPLREQPRATEIPSATFDPCAPQRLKAYFNRADVQEALHVIKRGQEALPWTACNSRGITYSYDSLATSMLPVHRKLLDAGLRALVFSGDQDGVVPTRSSRSWVESLDLLAAGDFRPWVDTATNETAGYVTPYQGLTLAAVHGAGHHVSYFKPRQALQMISAWLDGGLPSTFCYTYSSQTSTMQAGAALAAPAAGGGPLKKKTLAEHLEADDETAVYAILLPSGFPLKEGTQLWKGVRLGKLLGAGAQAKVFRVAREDGSPTGKVIKINHADMASKMLNNNVVWVGMDREWEIGTQLRAALQQPDGSVPGFMKVCDCLVSSAGGKDAHFCGMLMGELHGWEVYKRIQQPEFHNIHYVREMLFQVFSALDRAQRRLGFNHADLGMRNVMEHYPRLWEDLSPEEAAKARAAAGPLRPGFNINADGSREPLGPEIEFKIIDFGLAKFSAKTAASAAGREAQEVVEQLHERLARHERIIFGGDDSPTSIEIAAIDVTQQPGCIPRVRGWLRTKLHLPMKSTLEIKRQPSKVTPESSLASGTQDYVQARDTWDLPTRLTSVAGPSFRQACAAVANSRRNLDSRRQAAAEARKKRKRSPIEAMYRRWWHRKGDIFHLLLTIALVLDDRTWPDADEDLVHSFCSLVHHVTGIKMKARFAEEQPSSSASGGGGGSGRSGSAGNGSAAAAQQQQGQQEQQQETVFGRSKWQHWFRRWQIRLKGHLLPHNSGLLAREALSHPFLSPAVQCTGTLFQLMIVRKQWARASTFEARLVPAFSLAYFASFLLFLLSCPRAYWRNRTWLLPLHMVGIALTPWHNRIDAALGLLLAQPPQPGPVSCFRDVLRLAAGTRGATMLIWTCLVMHPPLAALLAHGSIALLAWNPLYCTTAALSAPLARERQAALARLLDALCVPLAAVQPIVGQLPTSFKSEAAMCQATTGWFHLVVQLFAPLFYNVWLWRPPGSSGSSNSNSSSSDSSRSSVAARVPPASCSGVAGLVQRAAATSDRMLHRALGGGAGWPRHRLSNLASPPHPRMEIDQLSSSSAKRLADVNEAGGGPADSGSSSDKRQRQQVAAALPAAADRDDASSSLLPLQPLTEEAARRLQRLGSPEEEQEEEDAAEPIQMLSLDALSKNPLLQHYQQQRAAEQRAAQTAQAVAAGAALRAQQGAAMDEEDDEDLLAGTLIAIVQVLDRPAKRCSHHFAVAPAAVRALGRGHCRVLCSVQEALATMDFQPSQLELERQKRIAENQRRMAEIGLSQAVEDIQASQQVELFKAASKKRVVIERMLVLEEGLRRSGRDKKAVNYNEQAAFRAAEAALEQLRPKRQYMVVKARTTSGGGGGRVVRGSGWSSCMGCAGFAAMERCQDAANEHAQGLANTAFVKSLSQSMVSGGFWCNAPRGMTQAVVQELGVDYKCELMAHLPAGQSVPEDACHTNLVGDGWTMVWLPRKGEFGFSGGWRSFALDMKLFPGDCVAVEMVPKAQHRGEQGTRFSLILHVFRALDYETETEKDTRLAAQTAIVVKNEVKVEEVGETARPEDQPTQPLTQEDQLVAPRPEGSPAAVDAAAAELSGEPQQAQQAQQGEPQQAQQAAGGKRKRQAKLADGGAKRTRRSLPTDGQKPSPSAAAAAAAGSGAAAGSKGSGAAAGSKGRGSGGKKAGGAAKQAAGKKAAGAGKKRQSQKAAAAAQEEEQSFDVERIMAVQLAAGGSGKQYLIKWLGWGEEWNSWEPRQHLDRPLTEYALADGLTLADLE</sequence>
<feature type="compositionally biased region" description="Low complexity" evidence="7">
    <location>
        <begin position="1823"/>
        <end position="1844"/>
    </location>
</feature>
<dbReference type="PROSITE" id="PS50011">
    <property type="entry name" value="PROTEIN_KINASE_DOM"/>
    <property type="match status" value="1"/>
</dbReference>
<feature type="compositionally biased region" description="Low complexity" evidence="7">
    <location>
        <begin position="936"/>
        <end position="954"/>
    </location>
</feature>
<comment type="caution">
    <text evidence="10">The sequence shown here is derived from an EMBL/GenBank/DDBJ whole genome shotgun (WGS) entry which is preliminary data.</text>
</comment>
<comment type="subcellular location">
    <subcellularLocation>
        <location evidence="1">Nucleus</location>
    </subcellularLocation>
</comment>
<feature type="domain" description="Chromo" evidence="9">
    <location>
        <begin position="1944"/>
        <end position="1986"/>
    </location>
</feature>
<organism evidence="10 11">
    <name type="scientific">Chlorella sorokiniana</name>
    <name type="common">Freshwater green alga</name>
    <dbReference type="NCBI Taxonomy" id="3076"/>
    <lineage>
        <taxon>Eukaryota</taxon>
        <taxon>Viridiplantae</taxon>
        <taxon>Chlorophyta</taxon>
        <taxon>core chlorophytes</taxon>
        <taxon>Trebouxiophyceae</taxon>
        <taxon>Chlorellales</taxon>
        <taxon>Chlorellaceae</taxon>
        <taxon>Chlorella clade</taxon>
        <taxon>Chlorella</taxon>
    </lineage>
</organism>
<dbReference type="SUPFAM" id="SSF56112">
    <property type="entry name" value="Protein kinase-like (PK-like)"/>
    <property type="match status" value="1"/>
</dbReference>
<dbReference type="SUPFAM" id="SSF54160">
    <property type="entry name" value="Chromo domain-like"/>
    <property type="match status" value="1"/>
</dbReference>
<dbReference type="GO" id="GO:0003677">
    <property type="term" value="F:DNA binding"/>
    <property type="evidence" value="ECO:0007669"/>
    <property type="project" value="UniProtKB-KW"/>
</dbReference>
<dbReference type="Gene3D" id="1.10.510.10">
    <property type="entry name" value="Transferase(Phosphotransferase) domain 1"/>
    <property type="match status" value="1"/>
</dbReference>
<dbReference type="EMBL" id="LHPG02000012">
    <property type="protein sequence ID" value="PRW45108.1"/>
    <property type="molecule type" value="Genomic_DNA"/>
</dbReference>
<evidence type="ECO:0000256" key="3">
    <source>
        <dbReference type="ARBA" id="ARBA00023015"/>
    </source>
</evidence>
<evidence type="ECO:0000313" key="10">
    <source>
        <dbReference type="EMBL" id="PRW45108.1"/>
    </source>
</evidence>
<feature type="compositionally biased region" description="Polar residues" evidence="7">
    <location>
        <begin position="1791"/>
        <end position="1800"/>
    </location>
</feature>
<dbReference type="GO" id="GO:0005634">
    <property type="term" value="C:nucleus"/>
    <property type="evidence" value="ECO:0007669"/>
    <property type="project" value="UniProtKB-SubCell"/>
</dbReference>
<keyword evidence="6" id="KW-0539">Nucleus</keyword>
<dbReference type="GO" id="GO:0006508">
    <property type="term" value="P:proteolysis"/>
    <property type="evidence" value="ECO:0007669"/>
    <property type="project" value="InterPro"/>
</dbReference>
<evidence type="ECO:0000256" key="2">
    <source>
        <dbReference type="ARBA" id="ARBA00009431"/>
    </source>
</evidence>
<dbReference type="Gene3D" id="2.40.50.40">
    <property type="match status" value="1"/>
</dbReference>
<dbReference type="SUPFAM" id="SSF101936">
    <property type="entry name" value="DNA-binding pseudobarrel domain"/>
    <property type="match status" value="1"/>
</dbReference>
<dbReference type="GO" id="GO:0004185">
    <property type="term" value="F:serine-type carboxypeptidase activity"/>
    <property type="evidence" value="ECO:0007669"/>
    <property type="project" value="InterPro"/>
</dbReference>
<dbReference type="Gene3D" id="3.40.50.1820">
    <property type="entry name" value="alpha/beta hydrolase"/>
    <property type="match status" value="1"/>
</dbReference>
<dbReference type="InterPro" id="IPR015300">
    <property type="entry name" value="DNA-bd_pseudobarrel_sf"/>
</dbReference>
<dbReference type="InterPro" id="IPR001563">
    <property type="entry name" value="Peptidase_S10"/>
</dbReference>
<feature type="region of interest" description="Disordered" evidence="7">
    <location>
        <begin position="1217"/>
        <end position="1236"/>
    </location>
</feature>
<feature type="region of interest" description="Disordered" evidence="7">
    <location>
        <begin position="914"/>
        <end position="954"/>
    </location>
</feature>
<comment type="similarity">
    <text evidence="2">Belongs to the peptidase S10 family.</text>
</comment>
<keyword evidence="4" id="KW-0238">DNA-binding</keyword>
<dbReference type="InterPro" id="IPR029058">
    <property type="entry name" value="AB_hydrolase_fold"/>
</dbReference>
<dbReference type="PANTHER" id="PTHR11802:SF201">
    <property type="entry name" value="CARBOXYPEPTIDASE"/>
    <property type="match status" value="1"/>
</dbReference>
<dbReference type="PANTHER" id="PTHR11802">
    <property type="entry name" value="SERINE PROTEASE FAMILY S10 SERINE CARBOXYPEPTIDASE"/>
    <property type="match status" value="1"/>
</dbReference>
<dbReference type="InterPro" id="IPR023779">
    <property type="entry name" value="Chromodomain_CS"/>
</dbReference>
<dbReference type="GO" id="GO:0004672">
    <property type="term" value="F:protein kinase activity"/>
    <property type="evidence" value="ECO:0007669"/>
    <property type="project" value="InterPro"/>
</dbReference>
<evidence type="ECO:0000256" key="1">
    <source>
        <dbReference type="ARBA" id="ARBA00004123"/>
    </source>
</evidence>
<dbReference type="OrthoDB" id="508592at2759"/>
<feature type="compositionally biased region" description="Low complexity" evidence="7">
    <location>
        <begin position="1910"/>
        <end position="1924"/>
    </location>
</feature>
<dbReference type="Proteomes" id="UP000239899">
    <property type="component" value="Unassembled WGS sequence"/>
</dbReference>
<dbReference type="SMART" id="SM00298">
    <property type="entry name" value="CHROMO"/>
    <property type="match status" value="1"/>
</dbReference>
<feature type="domain" description="Protein kinase" evidence="8">
    <location>
        <begin position="498"/>
        <end position="897"/>
    </location>
</feature>
<name>A0A2P6TLD7_CHLSO</name>
<dbReference type="Gene3D" id="2.40.330.10">
    <property type="entry name" value="DNA-binding pseudobarrel domain"/>
    <property type="match status" value="1"/>
</dbReference>
<dbReference type="InterPro" id="IPR000953">
    <property type="entry name" value="Chromo/chromo_shadow_dom"/>
</dbReference>
<dbReference type="Pfam" id="PF00450">
    <property type="entry name" value="Peptidase_S10"/>
    <property type="match status" value="1"/>
</dbReference>
<feature type="compositionally biased region" description="Low complexity" evidence="7">
    <location>
        <begin position="1869"/>
        <end position="1899"/>
    </location>
</feature>
<dbReference type="InterPro" id="IPR000719">
    <property type="entry name" value="Prot_kinase_dom"/>
</dbReference>
<evidence type="ECO:0000313" key="11">
    <source>
        <dbReference type="Proteomes" id="UP000239899"/>
    </source>
</evidence>
<feature type="compositionally biased region" description="Low complexity" evidence="7">
    <location>
        <begin position="1323"/>
        <end position="1332"/>
    </location>
</feature>
<proteinExistence type="inferred from homology"/>
<evidence type="ECO:0000256" key="7">
    <source>
        <dbReference type="SAM" id="MobiDB-lite"/>
    </source>
</evidence>
<reference evidence="10 11" key="1">
    <citation type="journal article" date="2018" name="Plant J.">
        <title>Genome sequences of Chlorella sorokiniana UTEX 1602 and Micractinium conductrix SAG 241.80: implications to maltose excretion by a green alga.</title>
        <authorList>
            <person name="Arriola M.B."/>
            <person name="Velmurugan N."/>
            <person name="Zhang Y."/>
            <person name="Plunkett M.H."/>
            <person name="Hondzo H."/>
            <person name="Barney B.M."/>
        </authorList>
    </citation>
    <scope>NUCLEOTIDE SEQUENCE [LARGE SCALE GENOMIC DNA]</scope>
    <source>
        <strain evidence="11">UTEX 1602</strain>
    </source>
</reference>
<dbReference type="SMART" id="SM00220">
    <property type="entry name" value="S_TKc"/>
    <property type="match status" value="1"/>
</dbReference>
<feature type="compositionally biased region" description="Basic and acidic residues" evidence="7">
    <location>
        <begin position="1780"/>
        <end position="1790"/>
    </location>
</feature>
<feature type="region of interest" description="Disordered" evidence="7">
    <location>
        <begin position="1780"/>
        <end position="1943"/>
    </location>
</feature>
<dbReference type="CDD" id="cd00024">
    <property type="entry name" value="CD_CSD"/>
    <property type="match status" value="1"/>
</dbReference>
<keyword evidence="11" id="KW-1185">Reference proteome</keyword>
<dbReference type="PROSITE" id="PS50013">
    <property type="entry name" value="CHROMO_2"/>
    <property type="match status" value="1"/>
</dbReference>
<accession>A0A2P6TLD7</accession>
<protein>
    <submittedName>
        <fullName evidence="10">Serine carboxypeptidase-like 25</fullName>
    </submittedName>
</protein>
<dbReference type="Pfam" id="PF00385">
    <property type="entry name" value="Chromo"/>
    <property type="match status" value="1"/>
</dbReference>